<keyword evidence="3" id="KW-1185">Reference proteome</keyword>
<protein>
    <recommendedName>
        <fullName evidence="4">Translation initiation factor beta propellor-like domain-containing protein</fullName>
    </recommendedName>
</protein>
<dbReference type="InterPro" id="IPR015943">
    <property type="entry name" value="WD40/YVTN_repeat-like_dom_sf"/>
</dbReference>
<dbReference type="GO" id="GO:1990811">
    <property type="term" value="C:MWP complex"/>
    <property type="evidence" value="ECO:0007669"/>
    <property type="project" value="TreeGrafter"/>
</dbReference>
<organism evidence="2 3">
    <name type="scientific">Rodentolepis nana</name>
    <name type="common">Dwarf tapeworm</name>
    <name type="synonym">Hymenolepis nana</name>
    <dbReference type="NCBI Taxonomy" id="102285"/>
    <lineage>
        <taxon>Eukaryota</taxon>
        <taxon>Metazoa</taxon>
        <taxon>Spiralia</taxon>
        <taxon>Lophotrochozoa</taxon>
        <taxon>Platyhelminthes</taxon>
        <taxon>Cestoda</taxon>
        <taxon>Eucestoda</taxon>
        <taxon>Cyclophyllidea</taxon>
        <taxon>Hymenolepididae</taxon>
        <taxon>Rodentolepis</taxon>
    </lineage>
</organism>
<evidence type="ECO:0008006" key="4">
    <source>
        <dbReference type="Google" id="ProtNLM"/>
    </source>
</evidence>
<dbReference type="GO" id="GO:0005815">
    <property type="term" value="C:microtubule organizing center"/>
    <property type="evidence" value="ECO:0007669"/>
    <property type="project" value="TreeGrafter"/>
</dbReference>
<dbReference type="OrthoDB" id="308690at2759"/>
<accession>A0A3P7VJ62</accession>
<dbReference type="PANTHER" id="PTHR16220">
    <property type="entry name" value="WD REPEAT PROTEIN 8-RELATED"/>
    <property type="match status" value="1"/>
</dbReference>
<dbReference type="InterPro" id="IPR001680">
    <property type="entry name" value="WD40_rpt"/>
</dbReference>
<reference evidence="2 3" key="1">
    <citation type="submission" date="2018-11" db="EMBL/GenBank/DDBJ databases">
        <authorList>
            <consortium name="Pathogen Informatics"/>
        </authorList>
    </citation>
    <scope>NUCLEOTIDE SEQUENCE [LARGE SCALE GENOMIC DNA]</scope>
</reference>
<dbReference type="PANTHER" id="PTHR16220:SF0">
    <property type="entry name" value="WD REPEAT-CONTAINING PROTEIN WRAP73"/>
    <property type="match status" value="1"/>
</dbReference>
<proteinExistence type="predicted"/>
<name>A0A3P7VJ62_RODNA</name>
<evidence type="ECO:0000313" key="2">
    <source>
        <dbReference type="EMBL" id="VDO05568.1"/>
    </source>
</evidence>
<dbReference type="AlphaFoldDB" id="A0A3P7VJ62"/>
<feature type="compositionally biased region" description="Polar residues" evidence="1">
    <location>
        <begin position="368"/>
        <end position="377"/>
    </location>
</feature>
<dbReference type="EMBL" id="UZAE01012531">
    <property type="protein sequence ID" value="VDO05568.1"/>
    <property type="molecule type" value="Genomic_DNA"/>
</dbReference>
<gene>
    <name evidence="2" type="ORF">HNAJ_LOCUS9208</name>
</gene>
<dbReference type="Proteomes" id="UP000278807">
    <property type="component" value="Unassembled WGS sequence"/>
</dbReference>
<evidence type="ECO:0000313" key="3">
    <source>
        <dbReference type="Proteomes" id="UP000278807"/>
    </source>
</evidence>
<dbReference type="InterPro" id="IPR052778">
    <property type="entry name" value="Centrosome-WD_assoc"/>
</dbReference>
<dbReference type="SUPFAM" id="SSF69322">
    <property type="entry name" value="Tricorn protease domain 2"/>
    <property type="match status" value="1"/>
</dbReference>
<feature type="region of interest" description="Disordered" evidence="1">
    <location>
        <begin position="350"/>
        <end position="382"/>
    </location>
</feature>
<dbReference type="Gene3D" id="2.130.10.10">
    <property type="entry name" value="YVTN repeat-like/Quinoprotein amine dehydrogenase"/>
    <property type="match status" value="2"/>
</dbReference>
<sequence>MCMLERVDAKDVLHFYDTEDSQWCRFKSTTLSTRDAASVQWSPDGRYIVVFDSLLYDSINILNSDGKTLHSLHLYGVNVGNKPASHFTLGIRSFNWAPSGHILAAGRYDNTCLLYNHANWKVLAELKHPLDIPIDPILGLDCCGEIIESRNFERGSVKPHKVAIYIERLIEEQPYYCRQLTATTRAEELKDAYVISRLPYTVKSTKIDPKKPNPKIGVGLCLFSPNGGYLATRVENAPHAIWIWSIGGLHISLVGLLCHSSAVTSVQWDPRLLPAEFTRLAFCTASGRVFIWSPEGCLSMTVEKPGSPFPVKTLSWGPSGDTLLLQSSKSFCLLHLKSAEGEAIFKPLEPTWTAPSRGRGPLEENNRDPQTPATHSTFPADAKSDLPKWALSAHRLARKTFRE</sequence>
<dbReference type="Pfam" id="PF00400">
    <property type="entry name" value="WD40"/>
    <property type="match status" value="1"/>
</dbReference>
<evidence type="ECO:0000256" key="1">
    <source>
        <dbReference type="SAM" id="MobiDB-lite"/>
    </source>
</evidence>